<evidence type="ECO:0000313" key="7">
    <source>
        <dbReference type="Proteomes" id="UP000245938"/>
    </source>
</evidence>
<evidence type="ECO:0000259" key="4">
    <source>
        <dbReference type="Pfam" id="PF02576"/>
    </source>
</evidence>
<protein>
    <recommendedName>
        <fullName evidence="3">Ribosome maturation factor RimP</fullName>
    </recommendedName>
</protein>
<dbReference type="SUPFAM" id="SSF74942">
    <property type="entry name" value="YhbC-like, C-terminal domain"/>
    <property type="match status" value="1"/>
</dbReference>
<dbReference type="GO" id="GO:0005829">
    <property type="term" value="C:cytosol"/>
    <property type="evidence" value="ECO:0007669"/>
    <property type="project" value="TreeGrafter"/>
</dbReference>
<dbReference type="InterPro" id="IPR028989">
    <property type="entry name" value="RimP_N"/>
</dbReference>
<dbReference type="RefSeq" id="WP_109304557.1">
    <property type="nucleotide sequence ID" value="NZ_BJUF01000001.1"/>
</dbReference>
<dbReference type="Gene3D" id="3.30.300.70">
    <property type="entry name" value="RimP-like superfamily, N-terminal"/>
    <property type="match status" value="1"/>
</dbReference>
<keyword evidence="1 3" id="KW-0963">Cytoplasm</keyword>
<comment type="similarity">
    <text evidence="3">Belongs to the RimP family.</text>
</comment>
<evidence type="ECO:0000256" key="1">
    <source>
        <dbReference type="ARBA" id="ARBA00022490"/>
    </source>
</evidence>
<dbReference type="FunFam" id="3.30.300.70:FF:000001">
    <property type="entry name" value="Ribosome maturation factor RimP"/>
    <property type="match status" value="1"/>
</dbReference>
<dbReference type="GO" id="GO:0000028">
    <property type="term" value="P:ribosomal small subunit assembly"/>
    <property type="evidence" value="ECO:0007669"/>
    <property type="project" value="TreeGrafter"/>
</dbReference>
<dbReference type="OrthoDB" id="9805006at2"/>
<dbReference type="PANTHER" id="PTHR33867">
    <property type="entry name" value="RIBOSOME MATURATION FACTOR RIMP"/>
    <property type="match status" value="1"/>
</dbReference>
<keyword evidence="7" id="KW-1185">Reference proteome</keyword>
<dbReference type="GO" id="GO:0006412">
    <property type="term" value="P:translation"/>
    <property type="evidence" value="ECO:0007669"/>
    <property type="project" value="TreeGrafter"/>
</dbReference>
<dbReference type="Proteomes" id="UP000245938">
    <property type="component" value="Unassembled WGS sequence"/>
</dbReference>
<comment type="caution">
    <text evidence="6">The sequence shown here is derived from an EMBL/GenBank/DDBJ whole genome shotgun (WGS) entry which is preliminary data.</text>
</comment>
<dbReference type="Gene3D" id="2.30.30.180">
    <property type="entry name" value="Ribosome maturation factor RimP, C-terminal domain"/>
    <property type="match status" value="1"/>
</dbReference>
<dbReference type="InterPro" id="IPR035956">
    <property type="entry name" value="RimP_N_sf"/>
</dbReference>
<dbReference type="PANTHER" id="PTHR33867:SF1">
    <property type="entry name" value="RIBOSOME MATURATION FACTOR RIMP"/>
    <property type="match status" value="1"/>
</dbReference>
<comment type="function">
    <text evidence="3">Required for maturation of 30S ribosomal subunits.</text>
</comment>
<comment type="subcellular location">
    <subcellularLocation>
        <location evidence="3">Cytoplasm</location>
    </subcellularLocation>
</comment>
<evidence type="ECO:0000256" key="2">
    <source>
        <dbReference type="ARBA" id="ARBA00022517"/>
    </source>
</evidence>
<dbReference type="AlphaFoldDB" id="A0A2U3AQY4"/>
<dbReference type="HAMAP" id="MF_01077">
    <property type="entry name" value="RimP"/>
    <property type="match status" value="1"/>
</dbReference>
<gene>
    <name evidence="3" type="primary">rimP</name>
    <name evidence="6" type="ORF">DEX24_01135</name>
</gene>
<dbReference type="NCBIfam" id="NF000928">
    <property type="entry name" value="PRK00092.1-2"/>
    <property type="match status" value="1"/>
</dbReference>
<accession>A0A2U3AQY4</accession>
<reference evidence="6 7" key="1">
    <citation type="submission" date="2018-05" db="EMBL/GenBank/DDBJ databases">
        <title>Kurthia sibirica genome sequence.</title>
        <authorList>
            <person name="Maclea K.S."/>
            <person name="Goen A.E."/>
        </authorList>
    </citation>
    <scope>NUCLEOTIDE SEQUENCE [LARGE SCALE GENOMIC DNA]</scope>
    <source>
        <strain evidence="6 7">ATCC 49154</strain>
    </source>
</reference>
<dbReference type="CDD" id="cd01734">
    <property type="entry name" value="YlxS_C"/>
    <property type="match status" value="1"/>
</dbReference>
<dbReference type="InterPro" id="IPR003728">
    <property type="entry name" value="Ribosome_maturation_RimP"/>
</dbReference>
<dbReference type="SUPFAM" id="SSF75420">
    <property type="entry name" value="YhbC-like, N-terminal domain"/>
    <property type="match status" value="1"/>
</dbReference>
<feature type="domain" description="Ribosome maturation factor RimP C-terminal" evidence="5">
    <location>
        <begin position="87"/>
        <end position="156"/>
    </location>
</feature>
<dbReference type="Pfam" id="PF17384">
    <property type="entry name" value="DUF150_C"/>
    <property type="match status" value="1"/>
</dbReference>
<keyword evidence="2 3" id="KW-0690">Ribosome biogenesis</keyword>
<sequence length="160" mass="18226">MSKITLEIEELAKPIVEELKLELVDVEFVKEGRDHFLRVYVDTPVGNIDISQCAQVSEKLSELLDVNDPISQNYYLEVSSPGAERPLKKDSDFEKAVDQYVHIKSYEAIDGRKVFEGYLTSYTDEGAALNMLIKTRKIKVLIPKEKIAMARLAIDFSKEQ</sequence>
<evidence type="ECO:0000256" key="3">
    <source>
        <dbReference type="HAMAP-Rule" id="MF_01077"/>
    </source>
</evidence>
<organism evidence="6 7">
    <name type="scientific">Kurthia sibirica</name>
    <dbReference type="NCBI Taxonomy" id="202750"/>
    <lineage>
        <taxon>Bacteria</taxon>
        <taxon>Bacillati</taxon>
        <taxon>Bacillota</taxon>
        <taxon>Bacilli</taxon>
        <taxon>Bacillales</taxon>
        <taxon>Caryophanaceae</taxon>
        <taxon>Kurthia</taxon>
    </lineage>
</organism>
<name>A0A2U3AQY4_9BACL</name>
<dbReference type="Pfam" id="PF02576">
    <property type="entry name" value="RimP_N"/>
    <property type="match status" value="1"/>
</dbReference>
<dbReference type="InterPro" id="IPR036847">
    <property type="entry name" value="RimP_C_sf"/>
</dbReference>
<feature type="domain" description="Ribosome maturation factor RimP N-terminal" evidence="4">
    <location>
        <begin position="12"/>
        <end position="84"/>
    </location>
</feature>
<evidence type="ECO:0000313" key="6">
    <source>
        <dbReference type="EMBL" id="PWI26934.1"/>
    </source>
</evidence>
<dbReference type="InterPro" id="IPR028998">
    <property type="entry name" value="RimP_C"/>
</dbReference>
<proteinExistence type="inferred from homology"/>
<evidence type="ECO:0000259" key="5">
    <source>
        <dbReference type="Pfam" id="PF17384"/>
    </source>
</evidence>
<dbReference type="EMBL" id="QFVR01000001">
    <property type="protein sequence ID" value="PWI26934.1"/>
    <property type="molecule type" value="Genomic_DNA"/>
</dbReference>